<dbReference type="InParanoid" id="A0A1Y2EHK3"/>
<dbReference type="EMBL" id="MCFJ01000001">
    <property type="protein sequence ID" value="ORY71043.1"/>
    <property type="molecule type" value="Genomic_DNA"/>
</dbReference>
<dbReference type="RefSeq" id="XP_040720635.1">
    <property type="nucleotide sequence ID" value="XM_040861621.1"/>
</dbReference>
<dbReference type="SUPFAM" id="SSF53474">
    <property type="entry name" value="alpha/beta-Hydrolases"/>
    <property type="match status" value="1"/>
</dbReference>
<dbReference type="OrthoDB" id="10253869at2759"/>
<dbReference type="STRING" id="1141098.A0A1Y2EHK3"/>
<protein>
    <submittedName>
        <fullName evidence="1">Thioesterase domain-containing protein</fullName>
    </submittedName>
</protein>
<comment type="caution">
    <text evidence="1">The sequence shown here is derived from an EMBL/GenBank/DDBJ whole genome shotgun (WGS) entry which is preliminary data.</text>
</comment>
<sequence length="270" mass="30101">MEENPELLQNGDWNGENRQVQAVPVFLIHDGGGTTFAYHCLDPLARPAYGIFNPYFRNGGRFEGGIRGMGRLYAGIIRRTCAESDFPAQRNSDGSVNILIGGWSMGGLLSLEIAKVLTGDCGVRIIGVLMMDSIYSVNPPSVRLEALDHLGLGKSKNEFLSLKAMKEALRVIQEWEPPVWAGDQVAKRPRISLLRALDHIPTGSDRVHVADIYRNDRTLGWDQYDMGMFTDIVSVPGNHFEMFSFQHIPEISKTIKRCLDKLEMLGSISH</sequence>
<reference evidence="1 2" key="1">
    <citation type="submission" date="2016-07" db="EMBL/GenBank/DDBJ databases">
        <title>Pervasive Adenine N6-methylation of Active Genes in Fungi.</title>
        <authorList>
            <consortium name="DOE Joint Genome Institute"/>
            <person name="Mondo S.J."/>
            <person name="Dannebaum R.O."/>
            <person name="Kuo R.C."/>
            <person name="Labutti K."/>
            <person name="Haridas S."/>
            <person name="Kuo A."/>
            <person name="Salamov A."/>
            <person name="Ahrendt S.R."/>
            <person name="Lipzen A."/>
            <person name="Sullivan W."/>
            <person name="Andreopoulos W.B."/>
            <person name="Clum A."/>
            <person name="Lindquist E."/>
            <person name="Daum C."/>
            <person name="Ramamoorthy G.K."/>
            <person name="Gryganskyi A."/>
            <person name="Culley D."/>
            <person name="Magnuson J.K."/>
            <person name="James T.Y."/>
            <person name="O'Malley M.A."/>
            <person name="Stajich J.E."/>
            <person name="Spatafora J.W."/>
            <person name="Visel A."/>
            <person name="Grigoriev I.V."/>
        </authorList>
    </citation>
    <scope>NUCLEOTIDE SEQUENCE [LARGE SCALE GENOMIC DNA]</scope>
    <source>
        <strain evidence="1 2">CBS 129021</strain>
    </source>
</reference>
<dbReference type="AlphaFoldDB" id="A0A1Y2EHK3"/>
<gene>
    <name evidence="1" type="ORF">BCR38DRAFT_453690</name>
</gene>
<dbReference type="Gene3D" id="3.40.50.1820">
    <property type="entry name" value="alpha/beta hydrolase"/>
    <property type="match status" value="1"/>
</dbReference>
<evidence type="ECO:0000313" key="1">
    <source>
        <dbReference type="EMBL" id="ORY71043.1"/>
    </source>
</evidence>
<organism evidence="1 2">
    <name type="scientific">Pseudomassariella vexata</name>
    <dbReference type="NCBI Taxonomy" id="1141098"/>
    <lineage>
        <taxon>Eukaryota</taxon>
        <taxon>Fungi</taxon>
        <taxon>Dikarya</taxon>
        <taxon>Ascomycota</taxon>
        <taxon>Pezizomycotina</taxon>
        <taxon>Sordariomycetes</taxon>
        <taxon>Xylariomycetidae</taxon>
        <taxon>Amphisphaeriales</taxon>
        <taxon>Pseudomassariaceae</taxon>
        <taxon>Pseudomassariella</taxon>
    </lineage>
</organism>
<dbReference type="Proteomes" id="UP000193689">
    <property type="component" value="Unassembled WGS sequence"/>
</dbReference>
<name>A0A1Y2EHK3_9PEZI</name>
<dbReference type="GeneID" id="63777833"/>
<evidence type="ECO:0000313" key="2">
    <source>
        <dbReference type="Proteomes" id="UP000193689"/>
    </source>
</evidence>
<proteinExistence type="predicted"/>
<keyword evidence="2" id="KW-1185">Reference proteome</keyword>
<accession>A0A1Y2EHK3</accession>
<dbReference type="InterPro" id="IPR029058">
    <property type="entry name" value="AB_hydrolase_fold"/>
</dbReference>